<evidence type="ECO:0000256" key="9">
    <source>
        <dbReference type="ARBA" id="ARBA00023136"/>
    </source>
</evidence>
<dbReference type="AlphaFoldDB" id="A0AAV0Z4I0"/>
<comment type="similarity">
    <text evidence="12">Belongs to the polygalacturonase-inhibiting protein family.</text>
</comment>
<dbReference type="FunFam" id="3.80.10.10:FF:000041">
    <property type="entry name" value="LRR receptor-like serine/threonine-protein kinase ERECTA"/>
    <property type="match status" value="1"/>
</dbReference>
<dbReference type="SMART" id="SM00369">
    <property type="entry name" value="LRR_TYP"/>
    <property type="match status" value="3"/>
</dbReference>
<comment type="subcellular location">
    <subcellularLocation>
        <location evidence="1">Cell membrane</location>
    </subcellularLocation>
</comment>
<evidence type="ECO:0000256" key="8">
    <source>
        <dbReference type="ARBA" id="ARBA00022989"/>
    </source>
</evidence>
<keyword evidence="4" id="KW-0433">Leucine-rich repeat</keyword>
<comment type="similarity">
    <text evidence="2">Belongs to the RLP family.</text>
</comment>
<evidence type="ECO:0000256" key="4">
    <source>
        <dbReference type="ARBA" id="ARBA00022614"/>
    </source>
</evidence>
<evidence type="ECO:0000313" key="15">
    <source>
        <dbReference type="Proteomes" id="UP001157006"/>
    </source>
</evidence>
<dbReference type="InterPro" id="IPR003591">
    <property type="entry name" value="Leu-rich_rpt_typical-subtyp"/>
</dbReference>
<dbReference type="PANTHER" id="PTHR48059">
    <property type="entry name" value="POLYGALACTURONASE INHIBITOR 1"/>
    <property type="match status" value="1"/>
</dbReference>
<keyword evidence="3" id="KW-1003">Cell membrane</keyword>
<keyword evidence="8" id="KW-1133">Transmembrane helix</keyword>
<evidence type="ECO:0000256" key="5">
    <source>
        <dbReference type="ARBA" id="ARBA00022692"/>
    </source>
</evidence>
<organism evidence="14 15">
    <name type="scientific">Vicia faba</name>
    <name type="common">Broad bean</name>
    <name type="synonym">Faba vulgaris</name>
    <dbReference type="NCBI Taxonomy" id="3906"/>
    <lineage>
        <taxon>Eukaryota</taxon>
        <taxon>Viridiplantae</taxon>
        <taxon>Streptophyta</taxon>
        <taxon>Embryophyta</taxon>
        <taxon>Tracheophyta</taxon>
        <taxon>Spermatophyta</taxon>
        <taxon>Magnoliopsida</taxon>
        <taxon>eudicotyledons</taxon>
        <taxon>Gunneridae</taxon>
        <taxon>Pentapetalae</taxon>
        <taxon>rosids</taxon>
        <taxon>fabids</taxon>
        <taxon>Fabales</taxon>
        <taxon>Fabaceae</taxon>
        <taxon>Papilionoideae</taxon>
        <taxon>50 kb inversion clade</taxon>
        <taxon>NPAAA clade</taxon>
        <taxon>Hologalegina</taxon>
        <taxon>IRL clade</taxon>
        <taxon>Fabeae</taxon>
        <taxon>Vicia</taxon>
    </lineage>
</organism>
<keyword evidence="5" id="KW-0812">Transmembrane</keyword>
<keyword evidence="7" id="KW-0677">Repeat</keyword>
<evidence type="ECO:0000256" key="11">
    <source>
        <dbReference type="ARBA" id="ARBA00023180"/>
    </source>
</evidence>
<dbReference type="InterPro" id="IPR013210">
    <property type="entry name" value="LRR_N_plant-typ"/>
</dbReference>
<evidence type="ECO:0000256" key="7">
    <source>
        <dbReference type="ARBA" id="ARBA00022737"/>
    </source>
</evidence>
<name>A0AAV0Z4I0_VICFA</name>
<evidence type="ECO:0000256" key="2">
    <source>
        <dbReference type="ARBA" id="ARBA00009592"/>
    </source>
</evidence>
<keyword evidence="9" id="KW-0472">Membrane</keyword>
<dbReference type="Gene3D" id="3.80.10.10">
    <property type="entry name" value="Ribonuclease Inhibitor"/>
    <property type="match status" value="3"/>
</dbReference>
<protein>
    <recommendedName>
        <fullName evidence="13">Leucine-rich repeat-containing N-terminal plant-type domain-containing protein</fullName>
    </recommendedName>
</protein>
<reference evidence="14 15" key="1">
    <citation type="submission" date="2023-01" db="EMBL/GenBank/DDBJ databases">
        <authorList>
            <person name="Kreplak J."/>
        </authorList>
    </citation>
    <scope>NUCLEOTIDE SEQUENCE [LARGE SCALE GENOMIC DNA]</scope>
</reference>
<gene>
    <name evidence="14" type="ORF">VFH_I051920</name>
</gene>
<dbReference type="InterPro" id="IPR032675">
    <property type="entry name" value="LRR_dom_sf"/>
</dbReference>
<evidence type="ECO:0000313" key="14">
    <source>
        <dbReference type="EMBL" id="CAI8592657.1"/>
    </source>
</evidence>
<keyword evidence="10" id="KW-0675">Receptor</keyword>
<dbReference type="InterPro" id="IPR001611">
    <property type="entry name" value="Leu-rich_rpt"/>
</dbReference>
<keyword evidence="15" id="KW-1185">Reference proteome</keyword>
<dbReference type="Proteomes" id="UP001157006">
    <property type="component" value="Chromosome 1S"/>
</dbReference>
<proteinExistence type="inferred from homology"/>
<dbReference type="PANTHER" id="PTHR48059:SF30">
    <property type="entry name" value="OS06G0587000 PROTEIN"/>
    <property type="match status" value="1"/>
</dbReference>
<evidence type="ECO:0000256" key="3">
    <source>
        <dbReference type="ARBA" id="ARBA00022475"/>
    </source>
</evidence>
<dbReference type="EMBL" id="OX451735">
    <property type="protein sequence ID" value="CAI8592657.1"/>
    <property type="molecule type" value="Genomic_DNA"/>
</dbReference>
<dbReference type="InterPro" id="IPR051848">
    <property type="entry name" value="PGIP"/>
</dbReference>
<sequence length="447" mass="49133">MRSQPPSKSNPSSNTYIVFSKLMVSIITTTLFLTLFLVHVSSSCNQFDKDSLLSFSSNISTLSPHPPLNWSFTSDCCDWEGVTCDQNNQHVTHFLLPSRGLNVLDLSYNRFSGELPLWNGTRNSSVVVQVFDLSSNSFNGTLPVSLIRNLAEGDKSSSLRFLDFSSNDFDGAIQTGLGACSKFVRFRAGFNLLSGNIPIDVYDVVSLIEISLPLNKIDGTIGDGIVNLANLTVLELYSNQLTGSIPKDTGKLLKLEKLLLHVKNLTGTIPPSLMNCNNLVVLNLRVNRLEGNLSAFNFSGLVRLATLDLGNNRFTGVLPPTLYDCKSLAASRLASNQIEGHVSFEILGLESLSFLSMSDNKLKNITGALRILTGLKKLSTLMLSKNFYYEVMLNMIEPDGFRNIQVLGLGGCNFTGQIPSWLKNLMKLEALDLPFNQFNGSIPPWLV</sequence>
<feature type="domain" description="Leucine-rich repeat-containing N-terminal plant-type" evidence="13">
    <location>
        <begin position="47"/>
        <end position="85"/>
    </location>
</feature>
<evidence type="ECO:0000256" key="6">
    <source>
        <dbReference type="ARBA" id="ARBA00022729"/>
    </source>
</evidence>
<dbReference type="GO" id="GO:0005886">
    <property type="term" value="C:plasma membrane"/>
    <property type="evidence" value="ECO:0007669"/>
    <property type="project" value="UniProtKB-SubCell"/>
</dbReference>
<dbReference type="FunFam" id="3.80.10.10:FF:000213">
    <property type="entry name" value="Tyrosine-sulfated glycopeptide receptor 1"/>
    <property type="match status" value="1"/>
</dbReference>
<dbReference type="SUPFAM" id="SSF52058">
    <property type="entry name" value="L domain-like"/>
    <property type="match status" value="1"/>
</dbReference>
<keyword evidence="11" id="KW-0325">Glycoprotein</keyword>
<dbReference type="Pfam" id="PF00560">
    <property type="entry name" value="LRR_1"/>
    <property type="match status" value="5"/>
</dbReference>
<keyword evidence="6" id="KW-0732">Signal</keyword>
<accession>A0AAV0Z4I0</accession>
<dbReference type="Pfam" id="PF08263">
    <property type="entry name" value="LRRNT_2"/>
    <property type="match status" value="1"/>
</dbReference>
<evidence type="ECO:0000259" key="13">
    <source>
        <dbReference type="Pfam" id="PF08263"/>
    </source>
</evidence>
<evidence type="ECO:0000256" key="12">
    <source>
        <dbReference type="ARBA" id="ARBA00038043"/>
    </source>
</evidence>
<evidence type="ECO:0000256" key="10">
    <source>
        <dbReference type="ARBA" id="ARBA00023170"/>
    </source>
</evidence>
<evidence type="ECO:0000256" key="1">
    <source>
        <dbReference type="ARBA" id="ARBA00004236"/>
    </source>
</evidence>